<keyword evidence="2" id="KW-1185">Reference proteome</keyword>
<sequence length="803" mass="89899">MANVVSELLQTRDRLILTPVTFVLATIVSLIVLYHLYSYNAGPAYSDFPFVGKDERTKTTWQLKMKWVKQAKDLIYDTLAKHNKPFQLVASTGPLIILPARFMEEVRNDDRMTFSAALQKDFFSSYPGFEGFRPAVENHVFTKSVRIGLTQAIGQVTEVLSQEMAGILREIWPVKDEWTTTEFKQHALRIIARLSSRIFLPEPLCYDEEWLDIAVNYTIDFFTAAFVLRMWPKPLRPLVHWFLPQTRKIRKQVATATRIIEPELARRRKAKEEALANGKPLPKPIDALTWMETAAGEQGKEYNYVSDSYYVDDFCYVVYDLIEHSEYIDLLREEIAAVWKPGDTLTKAVLYNLKLMDSFMKESQRLSPVTLMPMNRVAHESVTFADGTVIPKGANLGIPITAMTDEEFHKDPLKFDGHRFFNLRQQPGHETKHQFVTTSNEHIAFGHGKHACPGRFFASNEIKIALVQMLSTYDFRFPPGKGKPAPLHNGGAAVQKGLKNNASKKEDIRSDLSLDSAFDSWSSYCLTIVHTIRTMPEFEGKLVIVTGAARGLGRGMVFEYARQGATVIITDILDDQLSNTAAAMENHGYHVYCFQCDLGNNGAVAVLGEQIKKDIGVPDILHNNAMFSPHGTIENFDIAGTRQAFEINVLGYMRIVKAFLPEMITRRSGWIVNTASPNGITPPAAFAINGIPYNMTKAADISLSQSMAAALKQYNIGVSVLYPGAVWTGASEKPHQTASKEFEAAVQTFFVAQAVTPEVAARDLLAGVKAGKFLVTSFPNFEKVLVEFAQNGMDPNAEYSWSG</sequence>
<accession>A0ACC3A6M4</accession>
<comment type="caution">
    <text evidence="1">The sequence shown here is derived from an EMBL/GenBank/DDBJ whole genome shotgun (WGS) entry which is preliminary data.</text>
</comment>
<dbReference type="EMBL" id="JAPDRQ010000081">
    <property type="protein sequence ID" value="KAJ9656224.1"/>
    <property type="molecule type" value="Genomic_DNA"/>
</dbReference>
<dbReference type="Proteomes" id="UP001172386">
    <property type="component" value="Unassembled WGS sequence"/>
</dbReference>
<proteinExistence type="predicted"/>
<reference evidence="1" key="1">
    <citation type="submission" date="2022-10" db="EMBL/GenBank/DDBJ databases">
        <title>Culturing micro-colonial fungi from biological soil crusts in the Mojave desert and describing Neophaeococcomyces mojavensis, and introducing the new genera and species Taxawa tesnikishii.</title>
        <authorList>
            <person name="Kurbessoian T."/>
            <person name="Stajich J.E."/>
        </authorList>
    </citation>
    <scope>NUCLEOTIDE SEQUENCE</scope>
    <source>
        <strain evidence="1">JES_112</strain>
    </source>
</reference>
<evidence type="ECO:0000313" key="2">
    <source>
        <dbReference type="Proteomes" id="UP001172386"/>
    </source>
</evidence>
<evidence type="ECO:0000313" key="1">
    <source>
        <dbReference type="EMBL" id="KAJ9656224.1"/>
    </source>
</evidence>
<organism evidence="1 2">
    <name type="scientific">Neophaeococcomyces mojaviensis</name>
    <dbReference type="NCBI Taxonomy" id="3383035"/>
    <lineage>
        <taxon>Eukaryota</taxon>
        <taxon>Fungi</taxon>
        <taxon>Dikarya</taxon>
        <taxon>Ascomycota</taxon>
        <taxon>Pezizomycotina</taxon>
        <taxon>Eurotiomycetes</taxon>
        <taxon>Chaetothyriomycetidae</taxon>
        <taxon>Chaetothyriales</taxon>
        <taxon>Chaetothyriales incertae sedis</taxon>
        <taxon>Neophaeococcomyces</taxon>
    </lineage>
</organism>
<name>A0ACC3A6M4_9EURO</name>
<protein>
    <submittedName>
        <fullName evidence="1">Uncharacterized protein</fullName>
    </submittedName>
</protein>
<gene>
    <name evidence="1" type="ORF">H2198_005075</name>
</gene>